<dbReference type="Proteomes" id="UP000250603">
    <property type="component" value="Unassembled WGS sequence"/>
</dbReference>
<sequence>MDSKELFDRIFTLELQVGFLIPKMIRAMDKLSVNNGVSTYLIAEMENLVKELPNSAASHDERFLNAAMDALATVKRSLDQPPSQE</sequence>
<evidence type="ECO:0000313" key="3">
    <source>
        <dbReference type="Proteomes" id="UP000250603"/>
    </source>
</evidence>
<dbReference type="EMBL" id="CP096849">
    <property type="protein sequence ID" value="WMT67903.1"/>
    <property type="molecule type" value="Genomic_DNA"/>
</dbReference>
<reference evidence="2" key="2">
    <citation type="submission" date="2022-04" db="EMBL/GenBank/DDBJ databases">
        <title>Co-occurrence of mcr-9 and blaNDM-1 in multidrug-resistant Enterobacter kobei strain isolated from an infant with urinary infection.</title>
        <authorList>
            <person name="Zeng H."/>
        </authorList>
    </citation>
    <scope>NUCLEOTIDE SEQUENCE</scope>
    <source>
        <strain evidence="2">EC1382</strain>
    </source>
</reference>
<name>A0AAJ6MNK6_9ENTR</name>
<dbReference type="RefSeq" id="WP_023330772.1">
    <property type="nucleotide sequence ID" value="NZ_CP083862.1"/>
</dbReference>
<keyword evidence="3" id="KW-1185">Reference proteome</keyword>
<gene>
    <name evidence="1" type="ORF">DP181_01925</name>
    <name evidence="2" type="ORF">M2B19_10155</name>
</gene>
<reference evidence="1 3" key="1">
    <citation type="submission" date="2018-06" db="EMBL/GenBank/DDBJ databases">
        <title>ACT-28, a chromosomally-encoded AmpC with carbapenemase activity from Enterobacter kobei.</title>
        <authorList>
            <person name="Jousset A.B."/>
            <person name="Oueslati S."/>
            <person name="Bernabeu S."/>
            <person name="Takissian J."/>
            <person name="Creton E."/>
            <person name="Vogel A."/>
            <person name="Cotellon G."/>
            <person name="Bonnin R.A."/>
            <person name="Dortet L."/>
            <person name="Naas T."/>
        </authorList>
    </citation>
    <scope>NUCLEOTIDE SEQUENCE [LARGE SCALE GENOMIC DNA]</scope>
    <source>
        <strain evidence="1 3">149H6</strain>
    </source>
</reference>
<proteinExistence type="predicted"/>
<dbReference type="AlphaFoldDB" id="A0AAJ6MNK6"/>
<evidence type="ECO:0000313" key="2">
    <source>
        <dbReference type="EMBL" id="WMT67903.1"/>
    </source>
</evidence>
<accession>A0AAJ6MNK6</accession>
<dbReference type="Proteomes" id="UP001228563">
    <property type="component" value="Chromosome"/>
</dbReference>
<dbReference type="EMBL" id="QMCK01000005">
    <property type="protein sequence ID" value="RAY30073.1"/>
    <property type="molecule type" value="Genomic_DNA"/>
</dbReference>
<protein>
    <submittedName>
        <fullName evidence="2">Uncharacterized protein</fullName>
    </submittedName>
</protein>
<organism evidence="2 4">
    <name type="scientific">Enterobacter kobei</name>
    <dbReference type="NCBI Taxonomy" id="208224"/>
    <lineage>
        <taxon>Bacteria</taxon>
        <taxon>Pseudomonadati</taxon>
        <taxon>Pseudomonadota</taxon>
        <taxon>Gammaproteobacteria</taxon>
        <taxon>Enterobacterales</taxon>
        <taxon>Enterobacteriaceae</taxon>
        <taxon>Enterobacter</taxon>
        <taxon>Enterobacter cloacae complex</taxon>
    </lineage>
</organism>
<evidence type="ECO:0000313" key="4">
    <source>
        <dbReference type="Proteomes" id="UP001228563"/>
    </source>
</evidence>
<evidence type="ECO:0000313" key="1">
    <source>
        <dbReference type="EMBL" id="RAY30073.1"/>
    </source>
</evidence>